<gene>
    <name evidence="6" type="ORF">A4R26_09875</name>
</gene>
<dbReference type="GO" id="GO:0003700">
    <property type="term" value="F:DNA-binding transcription factor activity"/>
    <property type="evidence" value="ECO:0007669"/>
    <property type="project" value="TreeGrafter"/>
</dbReference>
<comment type="caution">
    <text evidence="6">The sequence shown here is derived from an EMBL/GenBank/DDBJ whole genome shotgun (WGS) entry which is preliminary data.</text>
</comment>
<dbReference type="PROSITE" id="PS50977">
    <property type="entry name" value="HTH_TETR_2"/>
    <property type="match status" value="1"/>
</dbReference>
<proteinExistence type="predicted"/>
<dbReference type="InterPro" id="IPR009057">
    <property type="entry name" value="Homeodomain-like_sf"/>
</dbReference>
<dbReference type="InterPro" id="IPR041490">
    <property type="entry name" value="KstR2_TetR_C"/>
</dbReference>
<dbReference type="GO" id="GO:0000976">
    <property type="term" value="F:transcription cis-regulatory region binding"/>
    <property type="evidence" value="ECO:0007669"/>
    <property type="project" value="TreeGrafter"/>
</dbReference>
<dbReference type="Pfam" id="PF00440">
    <property type="entry name" value="TetR_N"/>
    <property type="match status" value="1"/>
</dbReference>
<feature type="domain" description="HTH tetR-type" evidence="5">
    <location>
        <begin position="10"/>
        <end position="70"/>
    </location>
</feature>
<dbReference type="InterPro" id="IPR050109">
    <property type="entry name" value="HTH-type_TetR-like_transc_reg"/>
</dbReference>
<evidence type="ECO:0000256" key="2">
    <source>
        <dbReference type="ARBA" id="ARBA00023125"/>
    </source>
</evidence>
<dbReference type="STRING" id="550983.A4R26_09875"/>
<dbReference type="InterPro" id="IPR036271">
    <property type="entry name" value="Tet_transcr_reg_TetR-rel_C_sf"/>
</dbReference>
<dbReference type="RefSeq" id="WP_081171565.1">
    <property type="nucleotide sequence ID" value="NZ_LWBP01000254.1"/>
</dbReference>
<protein>
    <submittedName>
        <fullName evidence="6">TetR family transcriptional regulator</fullName>
    </submittedName>
</protein>
<name>A0A1V9EI86_9BACT</name>
<evidence type="ECO:0000256" key="4">
    <source>
        <dbReference type="PROSITE-ProRule" id="PRU00335"/>
    </source>
</evidence>
<dbReference type="Proteomes" id="UP000192276">
    <property type="component" value="Unassembled WGS sequence"/>
</dbReference>
<keyword evidence="1" id="KW-0805">Transcription regulation</keyword>
<keyword evidence="7" id="KW-1185">Reference proteome</keyword>
<dbReference type="SUPFAM" id="SSF48498">
    <property type="entry name" value="Tetracyclin repressor-like, C-terminal domain"/>
    <property type="match status" value="1"/>
</dbReference>
<dbReference type="SUPFAM" id="SSF46689">
    <property type="entry name" value="Homeodomain-like"/>
    <property type="match status" value="1"/>
</dbReference>
<reference evidence="7" key="1">
    <citation type="submission" date="2016-04" db="EMBL/GenBank/DDBJ databases">
        <authorList>
            <person name="Chen L."/>
            <person name="Zhuang W."/>
            <person name="Wang G."/>
        </authorList>
    </citation>
    <scope>NUCLEOTIDE SEQUENCE [LARGE SCALE GENOMIC DNA]</scope>
    <source>
        <strain evidence="7">208</strain>
    </source>
</reference>
<dbReference type="PRINTS" id="PR00455">
    <property type="entry name" value="HTHTETR"/>
</dbReference>
<dbReference type="EMBL" id="LWBP01000254">
    <property type="protein sequence ID" value="OQP45847.1"/>
    <property type="molecule type" value="Genomic_DNA"/>
</dbReference>
<evidence type="ECO:0000259" key="5">
    <source>
        <dbReference type="PROSITE" id="PS50977"/>
    </source>
</evidence>
<organism evidence="6 7">
    <name type="scientific">Niastella populi</name>
    <dbReference type="NCBI Taxonomy" id="550983"/>
    <lineage>
        <taxon>Bacteria</taxon>
        <taxon>Pseudomonadati</taxon>
        <taxon>Bacteroidota</taxon>
        <taxon>Chitinophagia</taxon>
        <taxon>Chitinophagales</taxon>
        <taxon>Chitinophagaceae</taxon>
        <taxon>Niastella</taxon>
    </lineage>
</organism>
<dbReference type="Gene3D" id="1.10.357.10">
    <property type="entry name" value="Tetracycline Repressor, domain 2"/>
    <property type="match status" value="1"/>
</dbReference>
<evidence type="ECO:0000256" key="1">
    <source>
        <dbReference type="ARBA" id="ARBA00023015"/>
    </source>
</evidence>
<dbReference type="OrthoDB" id="9814200at2"/>
<evidence type="ECO:0000313" key="6">
    <source>
        <dbReference type="EMBL" id="OQP45847.1"/>
    </source>
</evidence>
<accession>A0A1V9EI86</accession>
<dbReference type="AlphaFoldDB" id="A0A1V9EI86"/>
<dbReference type="Gene3D" id="1.10.10.60">
    <property type="entry name" value="Homeodomain-like"/>
    <property type="match status" value="1"/>
</dbReference>
<dbReference type="InterPro" id="IPR001647">
    <property type="entry name" value="HTH_TetR"/>
</dbReference>
<evidence type="ECO:0000256" key="3">
    <source>
        <dbReference type="ARBA" id="ARBA00023163"/>
    </source>
</evidence>
<dbReference type="Pfam" id="PF17932">
    <property type="entry name" value="TetR_C_24"/>
    <property type="match status" value="1"/>
</dbReference>
<feature type="DNA-binding region" description="H-T-H motif" evidence="4">
    <location>
        <begin position="33"/>
        <end position="52"/>
    </location>
</feature>
<dbReference type="PANTHER" id="PTHR30055">
    <property type="entry name" value="HTH-TYPE TRANSCRIPTIONAL REGULATOR RUTR"/>
    <property type="match status" value="1"/>
</dbReference>
<keyword evidence="3" id="KW-0804">Transcription</keyword>
<keyword evidence="2 4" id="KW-0238">DNA-binding</keyword>
<dbReference type="PANTHER" id="PTHR30055:SF240">
    <property type="entry name" value="HTH-TYPE TRANSCRIPTIONAL REGULATOR ACRR"/>
    <property type="match status" value="1"/>
</dbReference>
<sequence length="199" mass="22758">MAKIKRNRNGTRKDVIIAKAAKLFREKGFSATSMRDLAEHVGVEAASLYNHISSKAEILQEICFKTANNFMSHIEEVDATPNKTAIEKIQAILRFHIRQMLDNYEEVYVSDREWKHLTDPYLSNMQTQRRAYRQRIASVIEDGIRKGEIKPIDAPTAVLIMLHAVSGIESWHRSKKKIAGEVLEDNMVQILVDGLRKQA</sequence>
<evidence type="ECO:0000313" key="7">
    <source>
        <dbReference type="Proteomes" id="UP000192276"/>
    </source>
</evidence>